<name>A0ABU9JXV6_9BACI</name>
<dbReference type="InterPro" id="IPR001296">
    <property type="entry name" value="Glyco_trans_1"/>
</dbReference>
<evidence type="ECO:0000313" key="3">
    <source>
        <dbReference type="EMBL" id="MEL3957686.1"/>
    </source>
</evidence>
<dbReference type="Pfam" id="PF00534">
    <property type="entry name" value="Glycos_transf_1"/>
    <property type="match status" value="1"/>
</dbReference>
<dbReference type="Proteomes" id="UP001459714">
    <property type="component" value="Unassembled WGS sequence"/>
</dbReference>
<dbReference type="Pfam" id="PF13439">
    <property type="entry name" value="Glyco_transf_4"/>
    <property type="match status" value="1"/>
</dbReference>
<reference evidence="3 4" key="1">
    <citation type="submission" date="2024-03" db="EMBL/GenBank/DDBJ databases">
        <title>Bacilli Hybrid Assemblies.</title>
        <authorList>
            <person name="Kovac J."/>
        </authorList>
    </citation>
    <scope>NUCLEOTIDE SEQUENCE [LARGE SCALE GENOMIC DNA]</scope>
    <source>
        <strain evidence="3 4">FSL M8-0022</strain>
    </source>
</reference>
<gene>
    <name evidence="3" type="primary">bshA</name>
    <name evidence="3" type="ORF">NST17_10845</name>
</gene>
<accession>A0ABU9JXV6</accession>
<comment type="caution">
    <text evidence="3">The sequence shown here is derived from an EMBL/GenBank/DDBJ whole genome shotgun (WGS) entry which is preliminary data.</text>
</comment>
<sequence>MKLKIGIVCYPTVGGSGVIATELGKMLAEKGHEIHFITSNMPFRLKKMYPNIFFHQVEVNQYAVFQYSPYDIQLASKIAEVADREKLQIIHVHYAIPHAICALLARQMAETDFKIVTTLHGTDITVLGQDSSLKKAIQFGIEKSDEVTAVSNALGDETHLLITPMKPIRTVYNFIDERIYYKMDANHQLKADFGVKEDEKVIIHVSNFRPVKRVKDVIESFQKITEMIPAKLLLVGDGPEMGKISQMVDERHLTKQVLFLGKQENLEELYAISDLLLLLSEKESFGLVALEAMACGVPCVGTNTGGIPEVIENGRTGYICEVGDIDMISSMSLKILQDDELHGQFSKAGIKRARTQFSSGKILNQYEDIYYQLMEMDE</sequence>
<evidence type="ECO:0000259" key="1">
    <source>
        <dbReference type="Pfam" id="PF00534"/>
    </source>
</evidence>
<dbReference type="EMBL" id="JBBYAK010000001">
    <property type="protein sequence ID" value="MEL3957686.1"/>
    <property type="molecule type" value="Genomic_DNA"/>
</dbReference>
<dbReference type="SUPFAM" id="SSF53756">
    <property type="entry name" value="UDP-Glycosyltransferase/glycogen phosphorylase"/>
    <property type="match status" value="1"/>
</dbReference>
<feature type="domain" description="Glycosyl transferase family 1" evidence="1">
    <location>
        <begin position="190"/>
        <end position="352"/>
    </location>
</feature>
<protein>
    <submittedName>
        <fullName evidence="3">N-acetyl-alpha-D-glucosaminyl L-malate synthase BshA</fullName>
    </submittedName>
</protein>
<evidence type="ECO:0000259" key="2">
    <source>
        <dbReference type="Pfam" id="PF13439"/>
    </source>
</evidence>
<dbReference type="PANTHER" id="PTHR45947:SF3">
    <property type="entry name" value="SULFOQUINOVOSYL TRANSFERASE SQD2"/>
    <property type="match status" value="1"/>
</dbReference>
<dbReference type="RefSeq" id="WP_251240836.1">
    <property type="nucleotide sequence ID" value="NZ_CP159977.1"/>
</dbReference>
<evidence type="ECO:0000313" key="4">
    <source>
        <dbReference type="Proteomes" id="UP001459714"/>
    </source>
</evidence>
<keyword evidence="4" id="KW-1185">Reference proteome</keyword>
<dbReference type="InterPro" id="IPR028098">
    <property type="entry name" value="Glyco_trans_4-like_N"/>
</dbReference>
<proteinExistence type="predicted"/>
<feature type="domain" description="Glycosyltransferase subfamily 4-like N-terminal" evidence="2">
    <location>
        <begin position="13"/>
        <end position="176"/>
    </location>
</feature>
<dbReference type="Gene3D" id="3.40.50.2000">
    <property type="entry name" value="Glycogen Phosphorylase B"/>
    <property type="match status" value="2"/>
</dbReference>
<organism evidence="3 4">
    <name type="scientific">Caldifermentibacillus hisashii</name>
    <dbReference type="NCBI Taxonomy" id="996558"/>
    <lineage>
        <taxon>Bacteria</taxon>
        <taxon>Bacillati</taxon>
        <taxon>Bacillota</taxon>
        <taxon>Bacilli</taxon>
        <taxon>Bacillales</taxon>
        <taxon>Bacillaceae</taxon>
        <taxon>Caldifermentibacillus</taxon>
    </lineage>
</organism>
<dbReference type="PANTHER" id="PTHR45947">
    <property type="entry name" value="SULFOQUINOVOSYL TRANSFERASE SQD2"/>
    <property type="match status" value="1"/>
</dbReference>
<dbReference type="InterPro" id="IPR050194">
    <property type="entry name" value="Glycosyltransferase_grp1"/>
</dbReference>
<dbReference type="InterPro" id="IPR023881">
    <property type="entry name" value="Thiol_BshA"/>
</dbReference>
<dbReference type="NCBIfam" id="TIGR03999">
    <property type="entry name" value="thiol_BshA"/>
    <property type="match status" value="1"/>
</dbReference>